<reference evidence="2" key="1">
    <citation type="submission" date="2023-06" db="EMBL/GenBank/DDBJ databases">
        <title>Genome sequence of Methancorpusculaceae sp. Ag1.</title>
        <authorList>
            <person name="Protasov E."/>
            <person name="Platt K."/>
            <person name="Poehlein A."/>
            <person name="Daniel R."/>
            <person name="Brune A."/>
        </authorList>
    </citation>
    <scope>NUCLEOTIDE SEQUENCE</scope>
    <source>
        <strain evidence="2">Ag1</strain>
    </source>
</reference>
<organism evidence="2 3">
    <name type="scientific">Methanorbis furvi</name>
    <dbReference type="NCBI Taxonomy" id="3028299"/>
    <lineage>
        <taxon>Archaea</taxon>
        <taxon>Methanobacteriati</taxon>
        <taxon>Methanobacteriota</taxon>
        <taxon>Stenosarchaea group</taxon>
        <taxon>Methanomicrobia</taxon>
        <taxon>Methanomicrobiales</taxon>
        <taxon>Methanocorpusculaceae</taxon>
        <taxon>Methanorbis</taxon>
    </lineage>
</organism>
<evidence type="ECO:0000256" key="1">
    <source>
        <dbReference type="SAM" id="Phobius"/>
    </source>
</evidence>
<evidence type="ECO:0000313" key="2">
    <source>
        <dbReference type="EMBL" id="MDV0441107.1"/>
    </source>
</evidence>
<keyword evidence="1" id="KW-1133">Transmembrane helix</keyword>
<feature type="transmembrane region" description="Helical" evidence="1">
    <location>
        <begin position="6"/>
        <end position="26"/>
    </location>
</feature>
<gene>
    <name evidence="2" type="ORF">McpAg1_02860</name>
</gene>
<keyword evidence="1" id="KW-0472">Membrane</keyword>
<accession>A0AAE4S8V1</accession>
<evidence type="ECO:0000313" key="3">
    <source>
        <dbReference type="Proteomes" id="UP001273136"/>
    </source>
</evidence>
<name>A0AAE4S8V1_9EURY</name>
<keyword evidence="3" id="KW-1185">Reference proteome</keyword>
<proteinExistence type="predicted"/>
<keyword evidence="1" id="KW-0812">Transmembrane</keyword>
<dbReference type="EMBL" id="JAWDKA010000001">
    <property type="protein sequence ID" value="MDV0441107.1"/>
    <property type="molecule type" value="Genomic_DNA"/>
</dbReference>
<dbReference type="AlphaFoldDB" id="A0AAE4S8V1"/>
<comment type="caution">
    <text evidence="2">The sequence shown here is derived from an EMBL/GenBank/DDBJ whole genome shotgun (WGS) entry which is preliminary data.</text>
</comment>
<sequence>MEIVWFISLLALCIGIFVLVIISLYYRNLSIKMRSDVQKLKKTPIAQIGDRWDWEYVTDASNPEIFNKDSFVISDEFYNRLGYSENSGKFNRKRHSDIYSYLNTSNPKNVQMFAGFIGELLMSTKTYDVKCVMVEFKTVSGDIDGVLKGIVFGYVDEMLNDPLIPRHLQGMFLPLNNLEEK</sequence>
<protein>
    <submittedName>
        <fullName evidence="2">Uncharacterized protein</fullName>
    </submittedName>
</protein>
<dbReference type="Proteomes" id="UP001273136">
    <property type="component" value="Unassembled WGS sequence"/>
</dbReference>